<keyword evidence="6 9" id="KW-0378">Hydrolase</keyword>
<evidence type="ECO:0000313" key="11">
    <source>
        <dbReference type="EMBL" id="ACN98327.1"/>
    </source>
</evidence>
<dbReference type="HOGENOM" id="CLU_025885_0_1_0"/>
<dbReference type="FunFam" id="3.20.20.150:FF:000001">
    <property type="entry name" value="Probable endonuclease 4"/>
    <property type="match status" value="1"/>
</dbReference>
<comment type="function">
    <text evidence="9">Endonuclease IV plays a role in DNA repair. It cleaves phosphodiester bonds at apurinic or apyrimidinic (AP) sites, generating a 3'-hydroxyl group and a 5'-terminal sugar phosphate.</text>
</comment>
<keyword evidence="5 9" id="KW-0227">DNA damage</keyword>
<evidence type="ECO:0000256" key="4">
    <source>
        <dbReference type="ARBA" id="ARBA00022759"/>
    </source>
</evidence>
<keyword evidence="12" id="KW-1185">Reference proteome</keyword>
<dbReference type="KEGG" id="saf:SULAZ_0509"/>
<evidence type="ECO:0000256" key="9">
    <source>
        <dbReference type="HAMAP-Rule" id="MF_00152"/>
    </source>
</evidence>
<dbReference type="PROSITE" id="PS00730">
    <property type="entry name" value="AP_NUCLEASE_F2_2"/>
    <property type="match status" value="1"/>
</dbReference>
<keyword evidence="8 9" id="KW-0234">DNA repair</keyword>
<dbReference type="InterPro" id="IPR018246">
    <property type="entry name" value="AP_endonuc_F2_Zn_BS"/>
</dbReference>
<dbReference type="GO" id="GO:0003677">
    <property type="term" value="F:DNA binding"/>
    <property type="evidence" value="ECO:0007669"/>
    <property type="project" value="InterPro"/>
</dbReference>
<keyword evidence="3 9" id="KW-0479">Metal-binding</keyword>
<dbReference type="EMBL" id="CP001229">
    <property type="protein sequence ID" value="ACN98327.1"/>
    <property type="molecule type" value="Genomic_DNA"/>
</dbReference>
<evidence type="ECO:0000256" key="5">
    <source>
        <dbReference type="ARBA" id="ARBA00022763"/>
    </source>
</evidence>
<organism evidence="11 12">
    <name type="scientific">Sulfurihydrogenibium azorense (strain DSM 15241 / OCM 825 / Az-Fu1)</name>
    <dbReference type="NCBI Taxonomy" id="204536"/>
    <lineage>
        <taxon>Bacteria</taxon>
        <taxon>Pseudomonadati</taxon>
        <taxon>Aquificota</taxon>
        <taxon>Aquificia</taxon>
        <taxon>Aquificales</taxon>
        <taxon>Hydrogenothermaceae</taxon>
        <taxon>Sulfurihydrogenibium</taxon>
    </lineage>
</organism>
<comment type="catalytic activity">
    <reaction evidence="9">
        <text>Endonucleolytic cleavage to 5'-phosphooligonucleotide end-products.</text>
        <dbReference type="EC" id="3.1.21.2"/>
    </reaction>
</comment>
<feature type="binding site" evidence="9">
    <location>
        <position position="180"/>
    </location>
    <ligand>
        <name>Zn(2+)</name>
        <dbReference type="ChEBI" id="CHEBI:29105"/>
        <label>3</label>
    </ligand>
</feature>
<dbReference type="InterPro" id="IPR036237">
    <property type="entry name" value="Xyl_isomerase-like_sf"/>
</dbReference>
<dbReference type="Gene3D" id="3.20.20.150">
    <property type="entry name" value="Divalent-metal-dependent TIM barrel enzymes"/>
    <property type="match status" value="1"/>
</dbReference>
<sequence>MVNIGTHVSSSKSLDLVFDRGKEVGAKSIQFFLRSPRSWSWIERKESEKQLFLKKKNTYGINPTVVHASYLFNLASYDDELFNKSISSVIEELELCEELKVDYYVIHAGKTKGKSKEYGINRILKAFEVIFSKVSLKNTTFLVETLAGQSGEVGSTLEEVKDLIDPFSTEKLGVCLDTCHIFAAGYPIHIEEGFKDYKSKLQDLIGLEKVKVIHCNDSKTPFNSHKDRHEHIGKGFLGLKAFENFLNDEYFKTLPFILETPKEGNMDIINMNVLYSLVRP</sequence>
<evidence type="ECO:0000256" key="2">
    <source>
        <dbReference type="ARBA" id="ARBA00022722"/>
    </source>
</evidence>
<feature type="binding site" evidence="9">
    <location>
        <position position="177"/>
    </location>
    <ligand>
        <name>Zn(2+)</name>
        <dbReference type="ChEBI" id="CHEBI:29105"/>
        <label>2</label>
    </ligand>
</feature>
<dbReference type="GO" id="GO:0003906">
    <property type="term" value="F:DNA-(apurinic or apyrimidinic site) endonuclease activity"/>
    <property type="evidence" value="ECO:0007669"/>
    <property type="project" value="TreeGrafter"/>
</dbReference>
<evidence type="ECO:0000256" key="1">
    <source>
        <dbReference type="ARBA" id="ARBA00005340"/>
    </source>
</evidence>
<dbReference type="InterPro" id="IPR013022">
    <property type="entry name" value="Xyl_isomerase-like_TIM-brl"/>
</dbReference>
<feature type="domain" description="Xylose isomerase-like TIM barrel" evidence="10">
    <location>
        <begin position="18"/>
        <end position="263"/>
    </location>
</feature>
<dbReference type="PANTHER" id="PTHR21445">
    <property type="entry name" value="ENDONUCLEASE IV ENDODEOXYRIBONUCLEASE IV"/>
    <property type="match status" value="1"/>
</dbReference>
<dbReference type="RefSeq" id="WP_012673652.1">
    <property type="nucleotide sequence ID" value="NC_012438.1"/>
</dbReference>
<proteinExistence type="inferred from homology"/>
<dbReference type="SMART" id="SM00518">
    <property type="entry name" value="AP2Ec"/>
    <property type="match status" value="1"/>
</dbReference>
<feature type="binding site" evidence="9">
    <location>
        <position position="214"/>
    </location>
    <ligand>
        <name>Zn(2+)</name>
        <dbReference type="ChEBI" id="CHEBI:29105"/>
        <label>2</label>
    </ligand>
</feature>
<dbReference type="PANTHER" id="PTHR21445:SF0">
    <property type="entry name" value="APURINIC-APYRIMIDINIC ENDONUCLEASE"/>
    <property type="match status" value="1"/>
</dbReference>
<name>C1DTR4_SULAA</name>
<dbReference type="InterPro" id="IPR001719">
    <property type="entry name" value="AP_endonuc_2"/>
</dbReference>
<gene>
    <name evidence="9" type="primary">nfo</name>
    <name evidence="11" type="ordered locus">SULAZ_0509</name>
</gene>
<dbReference type="HAMAP" id="MF_00152">
    <property type="entry name" value="Nfo"/>
    <property type="match status" value="1"/>
</dbReference>
<dbReference type="PROSITE" id="PS00731">
    <property type="entry name" value="AP_NUCLEASE_F2_3"/>
    <property type="match status" value="1"/>
</dbReference>
<evidence type="ECO:0000313" key="12">
    <source>
        <dbReference type="Proteomes" id="UP000001369"/>
    </source>
</evidence>
<evidence type="ECO:0000256" key="6">
    <source>
        <dbReference type="ARBA" id="ARBA00022801"/>
    </source>
</evidence>
<keyword evidence="4 9" id="KW-0255">Endonuclease</keyword>
<evidence type="ECO:0000259" key="10">
    <source>
        <dbReference type="Pfam" id="PF01261"/>
    </source>
</evidence>
<dbReference type="EC" id="3.1.21.2" evidence="9"/>
<dbReference type="SUPFAM" id="SSF51658">
    <property type="entry name" value="Xylose isomerase-like"/>
    <property type="match status" value="1"/>
</dbReference>
<dbReference type="GO" id="GO:0008081">
    <property type="term" value="F:phosphoric diester hydrolase activity"/>
    <property type="evidence" value="ECO:0007669"/>
    <property type="project" value="TreeGrafter"/>
</dbReference>
<dbReference type="NCBIfam" id="TIGR00587">
    <property type="entry name" value="nfo"/>
    <property type="match status" value="1"/>
</dbReference>
<feature type="binding site" evidence="9">
    <location>
        <position position="144"/>
    </location>
    <ligand>
        <name>Zn(2+)</name>
        <dbReference type="ChEBI" id="CHEBI:29105"/>
        <label>1</label>
    </ligand>
</feature>
<evidence type="ECO:0000256" key="3">
    <source>
        <dbReference type="ARBA" id="ARBA00022723"/>
    </source>
</evidence>
<evidence type="ECO:0000256" key="8">
    <source>
        <dbReference type="ARBA" id="ARBA00023204"/>
    </source>
</evidence>
<evidence type="ECO:0000256" key="7">
    <source>
        <dbReference type="ARBA" id="ARBA00022833"/>
    </source>
</evidence>
<dbReference type="AlphaFoldDB" id="C1DTR4"/>
<comment type="similarity">
    <text evidence="1 9">Belongs to the AP endonuclease 2 family.</text>
</comment>
<dbReference type="CDD" id="cd00019">
    <property type="entry name" value="AP2Ec"/>
    <property type="match status" value="1"/>
</dbReference>
<dbReference type="GO" id="GO:0008833">
    <property type="term" value="F:deoxyribonuclease IV (phage-T4-induced) activity"/>
    <property type="evidence" value="ECO:0007669"/>
    <property type="project" value="UniProtKB-UniRule"/>
</dbReference>
<protein>
    <recommendedName>
        <fullName evidence="9">Probable endonuclease 4</fullName>
        <ecNumber evidence="9">3.1.21.2</ecNumber>
    </recommendedName>
    <alternativeName>
        <fullName evidence="9">Endodeoxyribonuclease IV</fullName>
    </alternativeName>
    <alternativeName>
        <fullName evidence="9">Endonuclease IV</fullName>
    </alternativeName>
</protein>
<dbReference type="GO" id="GO:0008270">
    <property type="term" value="F:zinc ion binding"/>
    <property type="evidence" value="ECO:0007669"/>
    <property type="project" value="UniProtKB-UniRule"/>
</dbReference>
<feature type="binding site" evidence="9">
    <location>
        <position position="227"/>
    </location>
    <ligand>
        <name>Zn(2+)</name>
        <dbReference type="ChEBI" id="CHEBI:29105"/>
        <label>3</label>
    </ligand>
</feature>
<feature type="binding site" evidence="9">
    <location>
        <position position="144"/>
    </location>
    <ligand>
        <name>Zn(2+)</name>
        <dbReference type="ChEBI" id="CHEBI:29105"/>
        <label>2</label>
    </ligand>
</feature>
<dbReference type="Proteomes" id="UP000001369">
    <property type="component" value="Chromosome"/>
</dbReference>
<dbReference type="OrthoDB" id="9805666at2"/>
<dbReference type="eggNOG" id="COG0648">
    <property type="taxonomic scope" value="Bacteria"/>
</dbReference>
<reference evidence="11 12" key="1">
    <citation type="journal article" date="2009" name="J. Bacteriol.">
        <title>Complete and draft genome sequences of six members of the Aquificales.</title>
        <authorList>
            <person name="Reysenbach A.L."/>
            <person name="Hamamura N."/>
            <person name="Podar M."/>
            <person name="Griffiths E."/>
            <person name="Ferreira S."/>
            <person name="Hochstein R."/>
            <person name="Heidelberg J."/>
            <person name="Johnson J."/>
            <person name="Mead D."/>
            <person name="Pohorille A."/>
            <person name="Sarmiento M."/>
            <person name="Schweighofer K."/>
            <person name="Seshadri R."/>
            <person name="Voytek M.A."/>
        </authorList>
    </citation>
    <scope>NUCLEOTIDE SEQUENCE [LARGE SCALE GENOMIC DNA]</scope>
    <source>
        <strain evidence="12">Az-Fu1 / DSM 15241 / OCM 825</strain>
    </source>
</reference>
<accession>C1DTR4</accession>
<dbReference type="GO" id="GO:0006284">
    <property type="term" value="P:base-excision repair"/>
    <property type="evidence" value="ECO:0007669"/>
    <property type="project" value="TreeGrafter"/>
</dbReference>
<feature type="binding site" evidence="9">
    <location>
        <position position="259"/>
    </location>
    <ligand>
        <name>Zn(2+)</name>
        <dbReference type="ChEBI" id="CHEBI:29105"/>
        <label>2</label>
    </ligand>
</feature>
<comment type="cofactor">
    <cofactor evidence="9">
        <name>Zn(2+)</name>
        <dbReference type="ChEBI" id="CHEBI:29105"/>
    </cofactor>
    <text evidence="9">Binds 3 Zn(2+) ions.</text>
</comment>
<keyword evidence="2 9" id="KW-0540">Nuclease</keyword>
<dbReference type="PROSITE" id="PS51432">
    <property type="entry name" value="AP_NUCLEASE_F2_4"/>
    <property type="match status" value="1"/>
</dbReference>
<feature type="binding site" evidence="9">
    <location>
        <position position="107"/>
    </location>
    <ligand>
        <name>Zn(2+)</name>
        <dbReference type="ChEBI" id="CHEBI:29105"/>
        <label>1</label>
    </ligand>
</feature>
<feature type="binding site" evidence="9">
    <location>
        <position position="229"/>
    </location>
    <ligand>
        <name>Zn(2+)</name>
        <dbReference type="ChEBI" id="CHEBI:29105"/>
        <label>3</label>
    </ligand>
</feature>
<keyword evidence="7 9" id="KW-0862">Zinc</keyword>
<feature type="binding site" evidence="9">
    <location>
        <position position="67"/>
    </location>
    <ligand>
        <name>Zn(2+)</name>
        <dbReference type="ChEBI" id="CHEBI:29105"/>
        <label>1</label>
    </ligand>
</feature>
<dbReference type="STRING" id="204536.SULAZ_0509"/>
<dbReference type="Pfam" id="PF01261">
    <property type="entry name" value="AP_endonuc_2"/>
    <property type="match status" value="1"/>
</dbReference>